<organism evidence="1">
    <name type="scientific">Arundo donax</name>
    <name type="common">Giant reed</name>
    <name type="synonym">Donax arundinaceus</name>
    <dbReference type="NCBI Taxonomy" id="35708"/>
    <lineage>
        <taxon>Eukaryota</taxon>
        <taxon>Viridiplantae</taxon>
        <taxon>Streptophyta</taxon>
        <taxon>Embryophyta</taxon>
        <taxon>Tracheophyta</taxon>
        <taxon>Spermatophyta</taxon>
        <taxon>Magnoliopsida</taxon>
        <taxon>Liliopsida</taxon>
        <taxon>Poales</taxon>
        <taxon>Poaceae</taxon>
        <taxon>PACMAD clade</taxon>
        <taxon>Arundinoideae</taxon>
        <taxon>Arundineae</taxon>
        <taxon>Arundo</taxon>
    </lineage>
</organism>
<proteinExistence type="predicted"/>
<sequence length="138" mass="16068">MGGGGETSTMTRLLFGEDEYHTHPPTQKLSLHHSHQLKLNQRQVIVLLHCELSWAFSSFHDSPLVHCKPHRTLEHVNLRVPQLNICPRLHYIHCTPKKRFIALLCRTFGLCLVWERKIGIQVSRVMLQTTQNYQQPLD</sequence>
<evidence type="ECO:0000313" key="1">
    <source>
        <dbReference type="EMBL" id="JAD51189.1"/>
    </source>
</evidence>
<accession>A0A0A9AHP0</accession>
<reference evidence="1" key="2">
    <citation type="journal article" date="2015" name="Data Brief">
        <title>Shoot transcriptome of the giant reed, Arundo donax.</title>
        <authorList>
            <person name="Barrero R.A."/>
            <person name="Guerrero F.D."/>
            <person name="Moolhuijzen P."/>
            <person name="Goolsby J.A."/>
            <person name="Tidwell J."/>
            <person name="Bellgard S.E."/>
            <person name="Bellgard M.I."/>
        </authorList>
    </citation>
    <scope>NUCLEOTIDE SEQUENCE</scope>
    <source>
        <tissue evidence="1">Shoot tissue taken approximately 20 cm above the soil surface</tissue>
    </source>
</reference>
<dbReference type="AlphaFoldDB" id="A0A0A9AHP0"/>
<reference evidence="1" key="1">
    <citation type="submission" date="2014-09" db="EMBL/GenBank/DDBJ databases">
        <authorList>
            <person name="Magalhaes I.L.F."/>
            <person name="Oliveira U."/>
            <person name="Santos F.R."/>
            <person name="Vidigal T.H.D.A."/>
            <person name="Brescovit A.D."/>
            <person name="Santos A.J."/>
        </authorList>
    </citation>
    <scope>NUCLEOTIDE SEQUENCE</scope>
    <source>
        <tissue evidence="1">Shoot tissue taken approximately 20 cm above the soil surface</tissue>
    </source>
</reference>
<name>A0A0A9AHP0_ARUDO</name>
<protein>
    <submittedName>
        <fullName evidence="1">Uncharacterized protein</fullName>
    </submittedName>
</protein>
<dbReference type="EMBL" id="GBRH01246706">
    <property type="protein sequence ID" value="JAD51189.1"/>
    <property type="molecule type" value="Transcribed_RNA"/>
</dbReference>